<feature type="compositionally biased region" description="Basic residues" evidence="5">
    <location>
        <begin position="124"/>
        <end position="133"/>
    </location>
</feature>
<dbReference type="GeneID" id="71994438"/>
<reference evidence="7" key="2">
    <citation type="journal article" date="2022" name="Microb. Genom.">
        <title>A chromosome-scale genome assembly of the tomato pathogen Cladosporium fulvum reveals a compartmentalized genome architecture and the presence of a dispensable chromosome.</title>
        <authorList>
            <person name="Zaccaron A.Z."/>
            <person name="Chen L.H."/>
            <person name="Samaras A."/>
            <person name="Stergiopoulos I."/>
        </authorList>
    </citation>
    <scope>NUCLEOTIDE SEQUENCE</scope>
    <source>
        <strain evidence="7">Race5_Kim</strain>
    </source>
</reference>
<evidence type="ECO:0000256" key="4">
    <source>
        <dbReference type="PROSITE-ProRule" id="PRU00146"/>
    </source>
</evidence>
<evidence type="ECO:0000313" key="7">
    <source>
        <dbReference type="EMBL" id="UJO24929.1"/>
    </source>
</evidence>
<organism evidence="7 8">
    <name type="scientific">Passalora fulva</name>
    <name type="common">Tomato leaf mold</name>
    <name type="synonym">Cladosporium fulvum</name>
    <dbReference type="NCBI Taxonomy" id="5499"/>
    <lineage>
        <taxon>Eukaryota</taxon>
        <taxon>Fungi</taxon>
        <taxon>Dikarya</taxon>
        <taxon>Ascomycota</taxon>
        <taxon>Pezizomycotina</taxon>
        <taxon>Dothideomycetes</taxon>
        <taxon>Dothideomycetidae</taxon>
        <taxon>Mycosphaerellales</taxon>
        <taxon>Mycosphaerellaceae</taxon>
        <taxon>Fulvia</taxon>
    </lineage>
</organism>
<accession>A0A9Q8PLQ8</accession>
<evidence type="ECO:0000256" key="5">
    <source>
        <dbReference type="SAM" id="MobiDB-lite"/>
    </source>
</evidence>
<feature type="compositionally biased region" description="Polar residues" evidence="5">
    <location>
        <begin position="61"/>
        <end position="70"/>
    </location>
</feature>
<sequence>MPRLTEEDLIGPVEEAAELQSMLGGDLTPRDQLITPPEQPPLAFGVAEFTSQTGEGVPETYVTSTTSAPSANHDADQAPEQPLEDAATTPNSSTSTSQHQDPTTGTSIATSITTSTPSTPSTPKRSKASKRKSTTTTSSPRPRSAAKRKSRNFEDDDDEYRAPSTPRSKARRSRVVAKADDDEEYGPARFVTRTMTRKITRGSRYGSRSSDPDPDQEDPADEISLCLADCQRAEDDEMLECAGGCEKKFHAPCVGFRSVLPVGRRWLCFECRKEKQLGMRSNGIVAEGEEGELVEVAAGSKMEIEWKRDGRMV</sequence>
<evidence type="ECO:0000259" key="6">
    <source>
        <dbReference type="PROSITE" id="PS50016"/>
    </source>
</evidence>
<dbReference type="GO" id="GO:0008270">
    <property type="term" value="F:zinc ion binding"/>
    <property type="evidence" value="ECO:0007669"/>
    <property type="project" value="UniProtKB-KW"/>
</dbReference>
<dbReference type="SUPFAM" id="SSF57903">
    <property type="entry name" value="FYVE/PHD zinc finger"/>
    <property type="match status" value="1"/>
</dbReference>
<protein>
    <recommendedName>
        <fullName evidence="6">PHD-type domain-containing protein</fullName>
    </recommendedName>
</protein>
<feature type="compositionally biased region" description="Low complexity" evidence="5">
    <location>
        <begin position="88"/>
        <end position="123"/>
    </location>
</feature>
<dbReference type="OrthoDB" id="10514120at2759"/>
<dbReference type="SMART" id="SM00249">
    <property type="entry name" value="PHD"/>
    <property type="match status" value="1"/>
</dbReference>
<evidence type="ECO:0000313" key="8">
    <source>
        <dbReference type="Proteomes" id="UP000756132"/>
    </source>
</evidence>
<dbReference type="RefSeq" id="XP_047769295.1">
    <property type="nucleotide sequence ID" value="XM_047913708.1"/>
</dbReference>
<dbReference type="EMBL" id="CP090175">
    <property type="protein sequence ID" value="UJO24929.1"/>
    <property type="molecule type" value="Genomic_DNA"/>
</dbReference>
<keyword evidence="3" id="KW-0862">Zinc</keyword>
<feature type="compositionally biased region" description="Low complexity" evidence="5">
    <location>
        <begin position="134"/>
        <end position="143"/>
    </location>
</feature>
<dbReference type="InterPro" id="IPR011011">
    <property type="entry name" value="Znf_FYVE_PHD"/>
</dbReference>
<dbReference type="Proteomes" id="UP000756132">
    <property type="component" value="Chromosome 13"/>
</dbReference>
<name>A0A9Q8PLQ8_PASFU</name>
<evidence type="ECO:0000256" key="1">
    <source>
        <dbReference type="ARBA" id="ARBA00022723"/>
    </source>
</evidence>
<feature type="region of interest" description="Disordered" evidence="5">
    <location>
        <begin position="21"/>
        <end position="182"/>
    </location>
</feature>
<gene>
    <name evidence="7" type="ORF">CLAFUR5_14560</name>
</gene>
<dbReference type="Gene3D" id="3.30.40.10">
    <property type="entry name" value="Zinc/RING finger domain, C3HC4 (zinc finger)"/>
    <property type="match status" value="1"/>
</dbReference>
<keyword evidence="2 4" id="KW-0863">Zinc-finger</keyword>
<proteinExistence type="predicted"/>
<evidence type="ECO:0000256" key="2">
    <source>
        <dbReference type="ARBA" id="ARBA00022771"/>
    </source>
</evidence>
<dbReference type="InterPro" id="IPR001965">
    <property type="entry name" value="Znf_PHD"/>
</dbReference>
<feature type="region of interest" description="Disordered" evidence="5">
    <location>
        <begin position="194"/>
        <end position="220"/>
    </location>
</feature>
<dbReference type="KEGG" id="ffu:CLAFUR5_14560"/>
<keyword evidence="8" id="KW-1185">Reference proteome</keyword>
<dbReference type="PROSITE" id="PS50016">
    <property type="entry name" value="ZF_PHD_2"/>
    <property type="match status" value="1"/>
</dbReference>
<dbReference type="InterPro" id="IPR013083">
    <property type="entry name" value="Znf_RING/FYVE/PHD"/>
</dbReference>
<keyword evidence="1" id="KW-0479">Metal-binding</keyword>
<reference evidence="7" key="1">
    <citation type="submission" date="2021-12" db="EMBL/GenBank/DDBJ databases">
        <authorList>
            <person name="Zaccaron A."/>
            <person name="Stergiopoulos I."/>
        </authorList>
    </citation>
    <scope>NUCLEOTIDE SEQUENCE</scope>
    <source>
        <strain evidence="7">Race5_Kim</strain>
    </source>
</reference>
<feature type="domain" description="PHD-type" evidence="6">
    <location>
        <begin position="223"/>
        <end position="274"/>
    </location>
</feature>
<dbReference type="InterPro" id="IPR019787">
    <property type="entry name" value="Znf_PHD-finger"/>
</dbReference>
<evidence type="ECO:0000256" key="3">
    <source>
        <dbReference type="ARBA" id="ARBA00022833"/>
    </source>
</evidence>
<dbReference type="AlphaFoldDB" id="A0A9Q8PLQ8"/>